<evidence type="ECO:0000313" key="1">
    <source>
        <dbReference type="EMBL" id="KAF2538367.1"/>
    </source>
</evidence>
<reference evidence="1" key="1">
    <citation type="submission" date="2019-12" db="EMBL/GenBank/DDBJ databases">
        <title>Genome sequencing and annotation of Brassica cretica.</title>
        <authorList>
            <person name="Studholme D.J."/>
            <person name="Sarris P.F."/>
        </authorList>
    </citation>
    <scope>NUCLEOTIDE SEQUENCE</scope>
    <source>
        <strain evidence="1">PFS-001/15</strain>
        <tissue evidence="1">Leaf</tissue>
    </source>
</reference>
<organism evidence="1 2">
    <name type="scientific">Brassica cretica</name>
    <name type="common">Mustard</name>
    <dbReference type="NCBI Taxonomy" id="69181"/>
    <lineage>
        <taxon>Eukaryota</taxon>
        <taxon>Viridiplantae</taxon>
        <taxon>Streptophyta</taxon>
        <taxon>Embryophyta</taxon>
        <taxon>Tracheophyta</taxon>
        <taxon>Spermatophyta</taxon>
        <taxon>Magnoliopsida</taxon>
        <taxon>eudicotyledons</taxon>
        <taxon>Gunneridae</taxon>
        <taxon>Pentapetalae</taxon>
        <taxon>rosids</taxon>
        <taxon>malvids</taxon>
        <taxon>Brassicales</taxon>
        <taxon>Brassicaceae</taxon>
        <taxon>Brassiceae</taxon>
        <taxon>Brassica</taxon>
    </lineage>
</organism>
<protein>
    <submittedName>
        <fullName evidence="1">Uncharacterized protein</fullName>
    </submittedName>
</protein>
<sequence length="79" mass="8906">MEISKRYIGLPERLRRQHESHKFQLSSSWRERVIRSSASCWNEVEVPRSSGARVNIVSGPALRSGIAQAGEIGKGREDD</sequence>
<name>A0A8S9G165_BRACR</name>
<evidence type="ECO:0000313" key="2">
    <source>
        <dbReference type="Proteomes" id="UP000712281"/>
    </source>
</evidence>
<proteinExistence type="predicted"/>
<comment type="caution">
    <text evidence="1">The sequence shown here is derived from an EMBL/GenBank/DDBJ whole genome shotgun (WGS) entry which is preliminary data.</text>
</comment>
<gene>
    <name evidence="1" type="ORF">F2Q68_00019188</name>
</gene>
<dbReference type="Proteomes" id="UP000712281">
    <property type="component" value="Unassembled WGS sequence"/>
</dbReference>
<dbReference type="AlphaFoldDB" id="A0A8S9G165"/>
<accession>A0A8S9G165</accession>
<dbReference type="EMBL" id="QGKW02002228">
    <property type="protein sequence ID" value="KAF2538367.1"/>
    <property type="molecule type" value="Genomic_DNA"/>
</dbReference>